<evidence type="ECO:0000256" key="1">
    <source>
        <dbReference type="SAM" id="MobiDB-lite"/>
    </source>
</evidence>
<dbReference type="RefSeq" id="WP_179978631.1">
    <property type="nucleotide sequence ID" value="NZ_JBBMEI010000029.1"/>
</dbReference>
<dbReference type="Proteomes" id="UP001446032">
    <property type="component" value="Unassembled WGS sequence"/>
</dbReference>
<proteinExistence type="predicted"/>
<evidence type="ECO:0000313" key="2">
    <source>
        <dbReference type="EMBL" id="MEQ2358746.1"/>
    </source>
</evidence>
<reference evidence="2 3" key="1">
    <citation type="submission" date="2024-03" db="EMBL/GenBank/DDBJ databases">
        <title>Human intestinal bacterial collection.</title>
        <authorList>
            <person name="Pauvert C."/>
            <person name="Hitch T.C.A."/>
            <person name="Clavel T."/>
        </authorList>
    </citation>
    <scope>NUCLEOTIDE SEQUENCE [LARGE SCALE GENOMIC DNA]</scope>
    <source>
        <strain evidence="2 3">CLA-AA-H95</strain>
    </source>
</reference>
<name>A0ABV1AL66_9FIRM</name>
<gene>
    <name evidence="2" type="ORF">WMO75_10440</name>
</gene>
<evidence type="ECO:0000313" key="3">
    <source>
        <dbReference type="Proteomes" id="UP001446032"/>
    </source>
</evidence>
<organism evidence="2 3">
    <name type="scientific">Blautia intestinihominis</name>
    <dbReference type="NCBI Taxonomy" id="3133152"/>
    <lineage>
        <taxon>Bacteria</taxon>
        <taxon>Bacillati</taxon>
        <taxon>Bacillota</taxon>
        <taxon>Clostridia</taxon>
        <taxon>Lachnospirales</taxon>
        <taxon>Lachnospiraceae</taxon>
        <taxon>Blautia</taxon>
    </lineage>
</organism>
<keyword evidence="3" id="KW-1185">Reference proteome</keyword>
<evidence type="ECO:0008006" key="4">
    <source>
        <dbReference type="Google" id="ProtNLM"/>
    </source>
</evidence>
<comment type="caution">
    <text evidence="2">The sequence shown here is derived from an EMBL/GenBank/DDBJ whole genome shotgun (WGS) entry which is preliminary data.</text>
</comment>
<feature type="compositionally biased region" description="Basic and acidic residues" evidence="1">
    <location>
        <begin position="90"/>
        <end position="114"/>
    </location>
</feature>
<protein>
    <recommendedName>
        <fullName evidence="4">Polyhydroxyalkanoate synthesis regulator phasin</fullName>
    </recommendedName>
</protein>
<accession>A0ABV1AL66</accession>
<dbReference type="EMBL" id="JBBMEI010000029">
    <property type="protein sequence ID" value="MEQ2358746.1"/>
    <property type="molecule type" value="Genomic_DNA"/>
</dbReference>
<sequence length="128" mass="13907">MELGDGLKKLLLAGVGTVAVTAEKSKEILDELVKKGELTVEQGKVLNQELKHNIKETIKTKTTPAPKAPKEDIKDTLAKLSPEQLAELKEQILKMEAPKAEEAPKTEEAPKEEAPAAAEEPAQETTEE</sequence>
<feature type="region of interest" description="Disordered" evidence="1">
    <location>
        <begin position="90"/>
        <end position="128"/>
    </location>
</feature>